<dbReference type="GO" id="GO:0005829">
    <property type="term" value="C:cytosol"/>
    <property type="evidence" value="ECO:0007669"/>
    <property type="project" value="TreeGrafter"/>
</dbReference>
<dbReference type="InterPro" id="IPR018200">
    <property type="entry name" value="USP_CS"/>
</dbReference>
<dbReference type="PANTHER" id="PTHR24006">
    <property type="entry name" value="UBIQUITIN CARBOXYL-TERMINAL HYDROLASE"/>
    <property type="match status" value="1"/>
</dbReference>
<evidence type="ECO:0000259" key="3">
    <source>
        <dbReference type="PROSITE" id="PS50235"/>
    </source>
</evidence>
<dbReference type="PROSITE" id="PS00972">
    <property type="entry name" value="USP_1"/>
    <property type="match status" value="1"/>
</dbReference>
<feature type="compositionally biased region" description="Polar residues" evidence="2">
    <location>
        <begin position="507"/>
        <end position="526"/>
    </location>
</feature>
<dbReference type="OrthoDB" id="265306at2759"/>
<dbReference type="InterPro" id="IPR001394">
    <property type="entry name" value="Peptidase_C19_UCH"/>
</dbReference>
<dbReference type="InterPro" id="IPR050164">
    <property type="entry name" value="Peptidase_C19"/>
</dbReference>
<dbReference type="PROSITE" id="PS50235">
    <property type="entry name" value="USP_3"/>
    <property type="match status" value="1"/>
</dbReference>
<dbReference type="STRING" id="1442369.A0A0D2IB73"/>
<dbReference type="VEuPathDB" id="FungiDB:Z518_06619"/>
<dbReference type="RefSeq" id="XP_013270205.1">
    <property type="nucleotide sequence ID" value="XM_013414751.1"/>
</dbReference>
<feature type="compositionally biased region" description="Low complexity" evidence="2">
    <location>
        <begin position="470"/>
        <end position="481"/>
    </location>
</feature>
<keyword evidence="1" id="KW-0788">Thiol protease</keyword>
<feature type="compositionally biased region" description="Low complexity" evidence="2">
    <location>
        <begin position="439"/>
        <end position="450"/>
    </location>
</feature>
<dbReference type="EMBL" id="KN847479">
    <property type="protein sequence ID" value="KIX03069.1"/>
    <property type="molecule type" value="Genomic_DNA"/>
</dbReference>
<protein>
    <recommendedName>
        <fullName evidence="1">Ubiquitin carboxyl-terminal hydrolase</fullName>
        <ecNumber evidence="1">3.4.19.12</ecNumber>
    </recommendedName>
</protein>
<dbReference type="InterPro" id="IPR038765">
    <property type="entry name" value="Papain-like_cys_pep_sf"/>
</dbReference>
<dbReference type="CDD" id="cd02662">
    <property type="entry name" value="Peptidase_C19F"/>
    <property type="match status" value="1"/>
</dbReference>
<gene>
    <name evidence="4" type="ORF">Z518_06619</name>
</gene>
<dbReference type="AlphaFoldDB" id="A0A0D2IB73"/>
<dbReference type="GeneID" id="25294690"/>
<feature type="compositionally biased region" description="Basic and acidic residues" evidence="2">
    <location>
        <begin position="188"/>
        <end position="202"/>
    </location>
</feature>
<evidence type="ECO:0000256" key="1">
    <source>
        <dbReference type="RuleBase" id="RU366025"/>
    </source>
</evidence>
<dbReference type="SUPFAM" id="SSF54001">
    <property type="entry name" value="Cysteine proteinases"/>
    <property type="match status" value="1"/>
</dbReference>
<comment type="catalytic activity">
    <reaction evidence="1">
        <text>Thiol-dependent hydrolysis of ester, thioester, amide, peptide and isopeptide bonds formed by the C-terminal Gly of ubiquitin (a 76-residue protein attached to proteins as an intracellular targeting signal).</text>
        <dbReference type="EC" id="3.4.19.12"/>
    </reaction>
</comment>
<evidence type="ECO:0000256" key="2">
    <source>
        <dbReference type="SAM" id="MobiDB-lite"/>
    </source>
</evidence>
<dbReference type="GO" id="GO:0006508">
    <property type="term" value="P:proteolysis"/>
    <property type="evidence" value="ECO:0007669"/>
    <property type="project" value="UniProtKB-KW"/>
</dbReference>
<keyword evidence="1" id="KW-0378">Hydrolase</keyword>
<reference evidence="4 5" key="1">
    <citation type="submission" date="2015-01" db="EMBL/GenBank/DDBJ databases">
        <title>The Genome Sequence of Rhinocladiella mackenzie CBS 650.93.</title>
        <authorList>
            <consortium name="The Broad Institute Genomics Platform"/>
            <person name="Cuomo C."/>
            <person name="de Hoog S."/>
            <person name="Gorbushina A."/>
            <person name="Stielow B."/>
            <person name="Teixiera M."/>
            <person name="Abouelleil A."/>
            <person name="Chapman S.B."/>
            <person name="Priest M."/>
            <person name="Young S.K."/>
            <person name="Wortman J."/>
            <person name="Nusbaum C."/>
            <person name="Birren B."/>
        </authorList>
    </citation>
    <scope>NUCLEOTIDE SEQUENCE [LARGE SCALE GENOMIC DNA]</scope>
    <source>
        <strain evidence="4 5">CBS 650.93</strain>
    </source>
</reference>
<accession>A0A0D2IB73</accession>
<dbReference type="PROSITE" id="PS00973">
    <property type="entry name" value="USP_2"/>
    <property type="match status" value="1"/>
</dbReference>
<dbReference type="Proteomes" id="UP000053617">
    <property type="component" value="Unassembled WGS sequence"/>
</dbReference>
<organism evidence="4 5">
    <name type="scientific">Rhinocladiella mackenziei CBS 650.93</name>
    <dbReference type="NCBI Taxonomy" id="1442369"/>
    <lineage>
        <taxon>Eukaryota</taxon>
        <taxon>Fungi</taxon>
        <taxon>Dikarya</taxon>
        <taxon>Ascomycota</taxon>
        <taxon>Pezizomycotina</taxon>
        <taxon>Eurotiomycetes</taxon>
        <taxon>Chaetothyriomycetidae</taxon>
        <taxon>Chaetothyriales</taxon>
        <taxon>Herpotrichiellaceae</taxon>
        <taxon>Rhinocladiella</taxon>
    </lineage>
</organism>
<dbReference type="HOGENOM" id="CLU_018461_0_0_1"/>
<dbReference type="PANTHER" id="PTHR24006:SF904">
    <property type="entry name" value="UBIQUITIN CARBOXYL-TERMINAL HYDROLASE 16"/>
    <property type="match status" value="1"/>
</dbReference>
<feature type="domain" description="USP" evidence="3">
    <location>
        <begin position="49"/>
        <end position="572"/>
    </location>
</feature>
<proteinExistence type="inferred from homology"/>
<dbReference type="GO" id="GO:0005634">
    <property type="term" value="C:nucleus"/>
    <property type="evidence" value="ECO:0007669"/>
    <property type="project" value="TreeGrafter"/>
</dbReference>
<sequence length="580" mass="64526">MPDKPATVVAYAAGASLAAIAAFYVFGPTFFIDSENSHNSHDGRKRTIIGLSNPANDCFINSVLQALAGLGDLRLYLIKELHRRQLEGPEIYDSAPPVLRKGERAEKVVSLQKGPVTKALKEMLDALNERPIYKKTISARPIIEALEKAFQTRISRNQQDAQEFLQIVLERLCDEYHAAQRARLRFANPDRPEIPPEPERKPSGVNPPLSQVVVGTNDGFPFEGRIESQIQCQRCGFKTKPSATTFVSLTLNVPQKSATSLDHCFDILLKSEEIDDFKCDKCRLRHALEWKNNKLKSATMEKDRAALEEDVARIEQAIREDPEKAPEGVTMPDSSLAPTCKIRKSTRITVFPKVIAIHLSRSVFDAGSYSTKNMAKVSYTQRLRLGGLLNEKWYKLLGVVCHKGSHHSGHYESFRRNHLYPPFATRDPFSAYAHASRNPSTAPSTTPSPSMDATHANGANGALGASDGQSSTSLSTTSLSTGNSRPDSDGVDGTQPPAEEEKGATMSPVQRTDTQASKPQIRTQEATPGKFRRRKRSHDRWWRISDDKIKEARLSDVLSMQREVYLLFYELERPGDDAIA</sequence>
<keyword evidence="5" id="KW-1185">Reference proteome</keyword>
<evidence type="ECO:0000313" key="4">
    <source>
        <dbReference type="EMBL" id="KIX03069.1"/>
    </source>
</evidence>
<keyword evidence="1" id="KW-0645">Protease</keyword>
<feature type="region of interest" description="Disordered" evidence="2">
    <location>
        <begin position="186"/>
        <end position="208"/>
    </location>
</feature>
<dbReference type="InterPro" id="IPR028889">
    <property type="entry name" value="USP"/>
</dbReference>
<dbReference type="GO" id="GO:0004843">
    <property type="term" value="F:cysteine-type deubiquitinase activity"/>
    <property type="evidence" value="ECO:0007669"/>
    <property type="project" value="UniProtKB-UniRule"/>
</dbReference>
<feature type="region of interest" description="Disordered" evidence="2">
    <location>
        <begin position="434"/>
        <end position="539"/>
    </location>
</feature>
<dbReference type="GO" id="GO:0016579">
    <property type="term" value="P:protein deubiquitination"/>
    <property type="evidence" value="ECO:0007669"/>
    <property type="project" value="InterPro"/>
</dbReference>
<dbReference type="Pfam" id="PF00443">
    <property type="entry name" value="UCH"/>
    <property type="match status" value="1"/>
</dbReference>
<evidence type="ECO:0000313" key="5">
    <source>
        <dbReference type="Proteomes" id="UP000053617"/>
    </source>
</evidence>
<keyword evidence="1" id="KW-0833">Ubl conjugation pathway</keyword>
<comment type="similarity">
    <text evidence="1">Belongs to the peptidase C19 family.</text>
</comment>
<dbReference type="EC" id="3.4.19.12" evidence="1"/>
<dbReference type="Gene3D" id="3.90.70.10">
    <property type="entry name" value="Cysteine proteinases"/>
    <property type="match status" value="1"/>
</dbReference>
<name>A0A0D2IB73_9EURO</name>